<name>A0A397URP6_9GLOM</name>
<organism evidence="17 18">
    <name type="scientific">Gigaspora rosea</name>
    <dbReference type="NCBI Taxonomy" id="44941"/>
    <lineage>
        <taxon>Eukaryota</taxon>
        <taxon>Fungi</taxon>
        <taxon>Fungi incertae sedis</taxon>
        <taxon>Mucoromycota</taxon>
        <taxon>Glomeromycotina</taxon>
        <taxon>Glomeromycetes</taxon>
        <taxon>Diversisporales</taxon>
        <taxon>Gigasporaceae</taxon>
        <taxon>Gigaspora</taxon>
    </lineage>
</organism>
<keyword evidence="11" id="KW-0238">DNA-binding</keyword>
<evidence type="ECO:0000256" key="15">
    <source>
        <dbReference type="ARBA" id="ARBA00031847"/>
    </source>
</evidence>
<evidence type="ECO:0000256" key="7">
    <source>
        <dbReference type="ARBA" id="ARBA00022801"/>
    </source>
</evidence>
<dbReference type="PIRSF" id="PIRSF016570">
    <property type="entry name" value="Ku80"/>
    <property type="match status" value="1"/>
</dbReference>
<keyword evidence="5" id="KW-0547">Nucleotide-binding</keyword>
<evidence type="ECO:0000256" key="10">
    <source>
        <dbReference type="ARBA" id="ARBA00022895"/>
    </source>
</evidence>
<evidence type="ECO:0000256" key="4">
    <source>
        <dbReference type="ARBA" id="ARBA00021792"/>
    </source>
</evidence>
<dbReference type="GO" id="GO:0043564">
    <property type="term" value="C:Ku70:Ku80 complex"/>
    <property type="evidence" value="ECO:0007669"/>
    <property type="project" value="InterPro"/>
</dbReference>
<dbReference type="SUPFAM" id="SSF101420">
    <property type="entry name" value="C-terminal domain of Ku80"/>
    <property type="match status" value="1"/>
</dbReference>
<dbReference type="InterPro" id="IPR006164">
    <property type="entry name" value="DNA_bd_Ku70/Ku80"/>
</dbReference>
<evidence type="ECO:0000256" key="13">
    <source>
        <dbReference type="ARBA" id="ARBA00023204"/>
    </source>
</evidence>
<feature type="domain" description="Ku" evidence="16">
    <location>
        <begin position="297"/>
        <end position="434"/>
    </location>
</feature>
<dbReference type="GO" id="GO:0000723">
    <property type="term" value="P:telomere maintenance"/>
    <property type="evidence" value="ECO:0007669"/>
    <property type="project" value="InterPro"/>
</dbReference>
<dbReference type="InterPro" id="IPR024193">
    <property type="entry name" value="Ku80"/>
</dbReference>
<evidence type="ECO:0000256" key="6">
    <source>
        <dbReference type="ARBA" id="ARBA00022763"/>
    </source>
</evidence>
<dbReference type="Pfam" id="PF02735">
    <property type="entry name" value="Ku"/>
    <property type="match status" value="1"/>
</dbReference>
<keyword evidence="8" id="KW-0347">Helicase</keyword>
<keyword evidence="14" id="KW-0539">Nucleus</keyword>
<evidence type="ECO:0000256" key="8">
    <source>
        <dbReference type="ARBA" id="ARBA00022806"/>
    </source>
</evidence>
<dbReference type="STRING" id="44941.A0A397URP6"/>
<protein>
    <recommendedName>
        <fullName evidence="4">ATP-dependent DNA helicase II subunit 2</fullName>
    </recommendedName>
    <alternativeName>
        <fullName evidence="15">ATP-dependent DNA helicase II subunit Ku80</fullName>
    </alternativeName>
</protein>
<evidence type="ECO:0000256" key="2">
    <source>
        <dbReference type="ARBA" id="ARBA00004574"/>
    </source>
</evidence>
<dbReference type="Gene3D" id="2.40.290.10">
    <property type="match status" value="1"/>
</dbReference>
<dbReference type="InterPro" id="IPR014893">
    <property type="entry name" value="Ku_PK_bind"/>
</dbReference>
<keyword evidence="18" id="KW-1185">Reference proteome</keyword>
<keyword evidence="7" id="KW-0378">Hydrolase</keyword>
<accession>A0A397URP6</accession>
<dbReference type="InterPro" id="IPR036494">
    <property type="entry name" value="Ku_C_sf"/>
</dbReference>
<proteinExistence type="inferred from homology"/>
<dbReference type="EMBL" id="QKWP01001320">
    <property type="protein sequence ID" value="RIB09846.1"/>
    <property type="molecule type" value="Genomic_DNA"/>
</dbReference>
<evidence type="ECO:0000256" key="14">
    <source>
        <dbReference type="ARBA" id="ARBA00023242"/>
    </source>
</evidence>
<dbReference type="Gene3D" id="1.25.40.240">
    <property type="entry name" value="Ku, C-terminal domain"/>
    <property type="match status" value="1"/>
</dbReference>
<dbReference type="GO" id="GO:0006310">
    <property type="term" value="P:DNA recombination"/>
    <property type="evidence" value="ECO:0007669"/>
    <property type="project" value="UniProtKB-KW"/>
</dbReference>
<evidence type="ECO:0000256" key="1">
    <source>
        <dbReference type="ARBA" id="ARBA00004123"/>
    </source>
</evidence>
<dbReference type="InterPro" id="IPR016194">
    <property type="entry name" value="SPOC-like_C_dom_sf"/>
</dbReference>
<dbReference type="CDD" id="cd00873">
    <property type="entry name" value="KU80"/>
    <property type="match status" value="1"/>
</dbReference>
<dbReference type="SUPFAM" id="SSF53300">
    <property type="entry name" value="vWA-like"/>
    <property type="match status" value="1"/>
</dbReference>
<dbReference type="Pfam" id="PF08785">
    <property type="entry name" value="Ku_PK_bind"/>
    <property type="match status" value="1"/>
</dbReference>
<gene>
    <name evidence="17" type="ORF">C2G38_2207713</name>
</gene>
<dbReference type="InterPro" id="IPR005161">
    <property type="entry name" value="Ku_N"/>
</dbReference>
<dbReference type="GO" id="GO:0003690">
    <property type="term" value="F:double-stranded DNA binding"/>
    <property type="evidence" value="ECO:0007669"/>
    <property type="project" value="TreeGrafter"/>
</dbReference>
<dbReference type="GO" id="GO:0004386">
    <property type="term" value="F:helicase activity"/>
    <property type="evidence" value="ECO:0007669"/>
    <property type="project" value="UniProtKB-KW"/>
</dbReference>
<dbReference type="Pfam" id="PF03731">
    <property type="entry name" value="Ku_N"/>
    <property type="match status" value="1"/>
</dbReference>
<dbReference type="AlphaFoldDB" id="A0A397URP6"/>
<comment type="similarity">
    <text evidence="3">Belongs to the ku80 family.</text>
</comment>
<dbReference type="GO" id="GO:0003684">
    <property type="term" value="F:damaged DNA binding"/>
    <property type="evidence" value="ECO:0007669"/>
    <property type="project" value="InterPro"/>
</dbReference>
<keyword evidence="6" id="KW-0227">DNA damage</keyword>
<evidence type="ECO:0000256" key="12">
    <source>
        <dbReference type="ARBA" id="ARBA00023172"/>
    </source>
</evidence>
<evidence type="ECO:0000313" key="17">
    <source>
        <dbReference type="EMBL" id="RIB09846.1"/>
    </source>
</evidence>
<evidence type="ECO:0000256" key="3">
    <source>
        <dbReference type="ARBA" id="ARBA00007726"/>
    </source>
</evidence>
<keyword evidence="10" id="KW-0158">Chromosome</keyword>
<dbReference type="SUPFAM" id="SSF100939">
    <property type="entry name" value="SPOC domain-like"/>
    <property type="match status" value="1"/>
</dbReference>
<dbReference type="Gene3D" id="1.10.1600.10">
    <property type="match status" value="1"/>
</dbReference>
<dbReference type="OrthoDB" id="30826at2759"/>
<dbReference type="Proteomes" id="UP000266673">
    <property type="component" value="Unassembled WGS sequence"/>
</dbReference>
<sequence length="766" mass="86710">MADKKVTIYIIDVGPTMWQVERKPGVTGLDLARKAVLIMLEAKVITGLKSDVTSLLLFGTDDTNNYMNDQTGGYEHVTTLYPIEQPNMSILQTVNNNLPHGKVKGDAFDALIVALGMIDLHCRNLKFKKKIYLLTDGESPINSSDFDAVLRQINESNVELNILGIGFDDPEAGFSEENKSERQSETFFNKIVSKCPQATIFSMEETLKQLSKPHIRTVRPIPLFKGALTLNDTKMSSQTSLSINVEMYSRTMKVRPPKSTKYSALAEATTTIHNKTSEVNMSRTYTISVVDNDKNEAVEVPREELNKAYSLGKTLIPVNEADEEVFTMVTTKSMEVVGFVKSNEFKREYLMSAVAAVVPQTNNLTMAQRLSALIHALYEKDSFAIVRYVKKNDDPPKLGMLIPYIRAPKECLYFCRIPFKEDCHHFTFPSFDRVVSKSGKELTNHNYLPNDEMLEKMDRFIDGMDLMSAAKDEGNAKEYLKVKECFNPVIVQTKKATCHRALYPDDPLLQPDQEMIAQTQFLPSLIQKNLDLANDMRTLFNIKKVNKEKGKTGKRRFADANKPSSQELSLEEILNKPDEYKNGKRVKSGDGNITDALIQHEVVREVGTIDPISNFQAMIANRQDDLVSTAVEQMSVTILHFVKTSFAEGLYPKALDCLKILRQACAKENETSKFNNFLKELKTTCFEAQPSKTDFWDLIVREKITLINRDEASDSTMSIQEAEEFLRPFEKKSNADTLDEDTVATDDLVTHFDFMLYNMNPFIDPI</sequence>
<keyword evidence="13" id="KW-0234">DNA repair</keyword>
<evidence type="ECO:0000259" key="16">
    <source>
        <dbReference type="SMART" id="SM00559"/>
    </source>
</evidence>
<dbReference type="GO" id="GO:0006303">
    <property type="term" value="P:double-strand break repair via nonhomologous end joining"/>
    <property type="evidence" value="ECO:0007669"/>
    <property type="project" value="InterPro"/>
</dbReference>
<dbReference type="Gene3D" id="3.40.50.410">
    <property type="entry name" value="von Willebrand factor, type A domain"/>
    <property type="match status" value="1"/>
</dbReference>
<evidence type="ECO:0000256" key="11">
    <source>
        <dbReference type="ARBA" id="ARBA00023125"/>
    </source>
</evidence>
<dbReference type="InterPro" id="IPR036465">
    <property type="entry name" value="vWFA_dom_sf"/>
</dbReference>
<dbReference type="GO" id="GO:0042162">
    <property type="term" value="F:telomeric DNA binding"/>
    <property type="evidence" value="ECO:0007669"/>
    <property type="project" value="InterPro"/>
</dbReference>
<evidence type="ECO:0000256" key="9">
    <source>
        <dbReference type="ARBA" id="ARBA00022840"/>
    </source>
</evidence>
<evidence type="ECO:0000313" key="18">
    <source>
        <dbReference type="Proteomes" id="UP000266673"/>
    </source>
</evidence>
<dbReference type="SMART" id="SM00559">
    <property type="entry name" value="Ku78"/>
    <property type="match status" value="1"/>
</dbReference>
<keyword evidence="12" id="KW-0233">DNA recombination</keyword>
<evidence type="ECO:0000256" key="5">
    <source>
        <dbReference type="ARBA" id="ARBA00022741"/>
    </source>
</evidence>
<dbReference type="FunFam" id="3.40.50.410:FF:000073">
    <property type="entry name" value="ATP-dependent DNA helicase II subunit 2"/>
    <property type="match status" value="1"/>
</dbReference>
<comment type="subcellular location">
    <subcellularLocation>
        <location evidence="2">Chromosome</location>
        <location evidence="2">Telomere</location>
    </subcellularLocation>
    <subcellularLocation>
        <location evidence="1">Nucleus</location>
    </subcellularLocation>
</comment>
<dbReference type="GO" id="GO:0005524">
    <property type="term" value="F:ATP binding"/>
    <property type="evidence" value="ECO:0007669"/>
    <property type="project" value="UniProtKB-KW"/>
</dbReference>
<dbReference type="PANTHER" id="PTHR12604">
    <property type="entry name" value="KU AUTOANTIGEN DNA HELICASE"/>
    <property type="match status" value="1"/>
</dbReference>
<comment type="caution">
    <text evidence="17">The sequence shown here is derived from an EMBL/GenBank/DDBJ whole genome shotgun (WGS) entry which is preliminary data.</text>
</comment>
<dbReference type="GO" id="GO:0016787">
    <property type="term" value="F:hydrolase activity"/>
    <property type="evidence" value="ECO:0007669"/>
    <property type="project" value="UniProtKB-KW"/>
</dbReference>
<dbReference type="GO" id="GO:0000781">
    <property type="term" value="C:chromosome, telomeric region"/>
    <property type="evidence" value="ECO:0007669"/>
    <property type="project" value="UniProtKB-SubCell"/>
</dbReference>
<dbReference type="PANTHER" id="PTHR12604:SF4">
    <property type="entry name" value="X-RAY REPAIR CROSS-COMPLEMENTING PROTEIN 5"/>
    <property type="match status" value="1"/>
</dbReference>
<keyword evidence="10" id="KW-0779">Telomere</keyword>
<keyword evidence="9" id="KW-0067">ATP-binding</keyword>
<reference evidence="17 18" key="1">
    <citation type="submission" date="2018-06" db="EMBL/GenBank/DDBJ databases">
        <title>Comparative genomics reveals the genomic features of Rhizophagus irregularis, R. cerebriforme, R. diaphanum and Gigaspora rosea, and their symbiotic lifestyle signature.</title>
        <authorList>
            <person name="Morin E."/>
            <person name="San Clemente H."/>
            <person name="Chen E.C.H."/>
            <person name="De La Providencia I."/>
            <person name="Hainaut M."/>
            <person name="Kuo A."/>
            <person name="Kohler A."/>
            <person name="Murat C."/>
            <person name="Tang N."/>
            <person name="Roy S."/>
            <person name="Loubradou J."/>
            <person name="Henrissat B."/>
            <person name="Grigoriev I.V."/>
            <person name="Corradi N."/>
            <person name="Roux C."/>
            <person name="Martin F.M."/>
        </authorList>
    </citation>
    <scope>NUCLEOTIDE SEQUENCE [LARGE SCALE GENOMIC DNA]</scope>
    <source>
        <strain evidence="17 18">DAOM 194757</strain>
    </source>
</reference>